<evidence type="ECO:0000313" key="2">
    <source>
        <dbReference type="Proteomes" id="UP001307849"/>
    </source>
</evidence>
<accession>A0AAN8RZ31</accession>
<dbReference type="AlphaFoldDB" id="A0AAN8RZ31"/>
<reference evidence="1 2" key="1">
    <citation type="submission" date="2019-10" db="EMBL/GenBank/DDBJ databases">
        <authorList>
            <person name="Palmer J.M."/>
        </authorList>
    </citation>
    <scope>NUCLEOTIDE SEQUENCE [LARGE SCALE GENOMIC DNA]</scope>
    <source>
        <strain evidence="1 2">TWF506</strain>
    </source>
</reference>
<comment type="caution">
    <text evidence="1">The sequence shown here is derived from an EMBL/GenBank/DDBJ whole genome shotgun (WGS) entry which is preliminary data.</text>
</comment>
<proteinExistence type="predicted"/>
<gene>
    <name evidence="1" type="ORF">TWF506_008793</name>
</gene>
<sequence>MKAKATIPTTLLPFEAVALGRLVTNTKSPAEEFYDSEILRNIITSHNVLVTPRNNFREVLRCTLGTSTYSTLTAIISSHFSVGTQDYVHLESLANKTYQLENSTHIFENICEDLNARRWLTRMIGRRRSIHMIVGFETIIDAGVSYKTVKAEEKGGEIVAPVSTILTAALAAPIPLTDTLDPSAGFSKTEGYEVQKSYFVPGEMVFAVQYRKLEFSWLSSRDIDKATLRKSRWMISFGVRRDTEKPEEKDVIDFHLVVESANAGGEELEGTPKVLDIEPLGIQLLS</sequence>
<organism evidence="1 2">
    <name type="scientific">Arthrobotrys conoides</name>
    <dbReference type="NCBI Taxonomy" id="74498"/>
    <lineage>
        <taxon>Eukaryota</taxon>
        <taxon>Fungi</taxon>
        <taxon>Dikarya</taxon>
        <taxon>Ascomycota</taxon>
        <taxon>Pezizomycotina</taxon>
        <taxon>Orbiliomycetes</taxon>
        <taxon>Orbiliales</taxon>
        <taxon>Orbiliaceae</taxon>
        <taxon>Arthrobotrys</taxon>
    </lineage>
</organism>
<evidence type="ECO:0000313" key="1">
    <source>
        <dbReference type="EMBL" id="KAK6514398.1"/>
    </source>
</evidence>
<protein>
    <submittedName>
        <fullName evidence="1">Uncharacterized protein</fullName>
    </submittedName>
</protein>
<name>A0AAN8RZ31_9PEZI</name>
<dbReference type="EMBL" id="JAVHJM010000005">
    <property type="protein sequence ID" value="KAK6514398.1"/>
    <property type="molecule type" value="Genomic_DNA"/>
</dbReference>
<dbReference type="Proteomes" id="UP001307849">
    <property type="component" value="Unassembled WGS sequence"/>
</dbReference>
<keyword evidence="2" id="KW-1185">Reference proteome</keyword>